<organism evidence="3 4">
    <name type="scientific">Bacillus halotolerans</name>
    <dbReference type="NCBI Taxonomy" id="260554"/>
    <lineage>
        <taxon>Bacteria</taxon>
        <taxon>Bacillati</taxon>
        <taxon>Bacillota</taxon>
        <taxon>Bacilli</taxon>
        <taxon>Bacillales</taxon>
        <taxon>Bacillaceae</taxon>
        <taxon>Bacillus</taxon>
    </lineage>
</organism>
<dbReference type="Gene3D" id="3.30.750.140">
    <property type="match status" value="1"/>
</dbReference>
<accession>A0A9Q4HNW3</accession>
<dbReference type="RefSeq" id="WP_268497695.1">
    <property type="nucleotide sequence ID" value="NZ_JALAVZ010000007.1"/>
</dbReference>
<dbReference type="CDD" id="cd17470">
    <property type="entry name" value="T3SS_Flik_C"/>
    <property type="match status" value="1"/>
</dbReference>
<feature type="region of interest" description="Disordered" evidence="1">
    <location>
        <begin position="451"/>
        <end position="488"/>
    </location>
</feature>
<evidence type="ECO:0000256" key="1">
    <source>
        <dbReference type="SAM" id="MobiDB-lite"/>
    </source>
</evidence>
<feature type="compositionally biased region" description="Basic and acidic residues" evidence="1">
    <location>
        <begin position="149"/>
        <end position="158"/>
    </location>
</feature>
<comment type="caution">
    <text evidence="3">The sequence shown here is derived from an EMBL/GenBank/DDBJ whole genome shotgun (WGS) entry which is preliminary data.</text>
</comment>
<dbReference type="InterPro" id="IPR038610">
    <property type="entry name" value="FliK-like_C_sf"/>
</dbReference>
<dbReference type="EMBL" id="JALAWA010000010">
    <property type="protein sequence ID" value="MCY9185995.1"/>
    <property type="molecule type" value="Genomic_DNA"/>
</dbReference>
<evidence type="ECO:0000313" key="4">
    <source>
        <dbReference type="Proteomes" id="UP001073053"/>
    </source>
</evidence>
<keyword evidence="3" id="KW-0966">Cell projection</keyword>
<dbReference type="InterPro" id="IPR021136">
    <property type="entry name" value="Flagellar_hook_control-like_C"/>
</dbReference>
<protein>
    <submittedName>
        <fullName evidence="3">Flagellar hook-length control protein FliK</fullName>
    </submittedName>
</protein>
<name>A0A9Q4HNW3_9BACI</name>
<evidence type="ECO:0000313" key="3">
    <source>
        <dbReference type="EMBL" id="MCY9185995.1"/>
    </source>
</evidence>
<feature type="domain" description="Flagellar hook-length control protein-like C-terminal" evidence="2">
    <location>
        <begin position="368"/>
        <end position="443"/>
    </location>
</feature>
<keyword evidence="3" id="KW-0282">Flagellum</keyword>
<gene>
    <name evidence="3" type="ORF">MOF03_15270</name>
</gene>
<dbReference type="AlphaFoldDB" id="A0A9Q4HNW3"/>
<feature type="region of interest" description="Disordered" evidence="1">
    <location>
        <begin position="140"/>
        <end position="167"/>
    </location>
</feature>
<evidence type="ECO:0000259" key="2">
    <source>
        <dbReference type="Pfam" id="PF02120"/>
    </source>
</evidence>
<dbReference type="Pfam" id="PF02120">
    <property type="entry name" value="Flg_hook"/>
    <property type="match status" value="1"/>
</dbReference>
<sequence>MKLLELAGPRLQTTAGTAAKTIKNSQGVFQNWLMSEAGSKEPSSQGNGTLTDDQLLKDACKKISDWLNATPENQDKEKADLLQTLSKLTGKQLDESAQQMLQNLLQAVELKLADGTDQLHMGQILADKTISDEKTALTAKNSAGDAATDELKSDREQEVQENEASAEDDKTLIHIQMLISQLLEGNKMTDRDHQAHTVYKNGDEFLSALEKKGISEQLIQDLKQQIFTKDESSSKLYKMSKSELKSFQSLMEQMSVLPQKGTKEWNIAESQLKAFLLSKSSESSLEVGKRALSPDTLTSGNKSTADSSVSIQPIDSKSGIQMMFSGYRSTGGVQTLDLQLSSDLHAADTRTVADQVISAWKQMKYTPFGRSTGSFTIRLNPEHLGFVTIKLTNENGMFQSKIIASSQSAKELLEQHLPQLKQSLPNMAVQVDRFTLPIQSGDQPIYGQLADEQKQQQEGQKQQRQKKQSNEFGDLLDEVSMVELEEEE</sequence>
<reference evidence="3" key="1">
    <citation type="submission" date="2022-02" db="EMBL/GenBank/DDBJ databases">
        <title>Crop Bioprotection Bacillus Genome Sequencing.</title>
        <authorList>
            <person name="Dunlap C."/>
        </authorList>
    </citation>
    <scope>NUCLEOTIDE SEQUENCE</scope>
    <source>
        <strain evidence="3">EC49O2N-C10</strain>
    </source>
</reference>
<keyword evidence="3" id="KW-0969">Cilium</keyword>
<dbReference type="Proteomes" id="UP001073053">
    <property type="component" value="Unassembled WGS sequence"/>
</dbReference>
<proteinExistence type="predicted"/>